<dbReference type="AlphaFoldDB" id="A0A1H4JCB6"/>
<dbReference type="RefSeq" id="WP_091305294.1">
    <property type="nucleotide sequence ID" value="NZ_FNSO01000003.1"/>
</dbReference>
<organism evidence="1 2">
    <name type="scientific">Amycolatopsis tolypomycina</name>
    <dbReference type="NCBI Taxonomy" id="208445"/>
    <lineage>
        <taxon>Bacteria</taxon>
        <taxon>Bacillati</taxon>
        <taxon>Actinomycetota</taxon>
        <taxon>Actinomycetes</taxon>
        <taxon>Pseudonocardiales</taxon>
        <taxon>Pseudonocardiaceae</taxon>
        <taxon>Amycolatopsis</taxon>
    </lineage>
</organism>
<keyword evidence="2" id="KW-1185">Reference proteome</keyword>
<evidence type="ECO:0000313" key="2">
    <source>
        <dbReference type="Proteomes" id="UP000199622"/>
    </source>
</evidence>
<dbReference type="Proteomes" id="UP000199622">
    <property type="component" value="Unassembled WGS sequence"/>
</dbReference>
<protein>
    <submittedName>
        <fullName evidence="1">Uncharacterized protein</fullName>
    </submittedName>
</protein>
<evidence type="ECO:0000313" key="1">
    <source>
        <dbReference type="EMBL" id="SEB43767.1"/>
    </source>
</evidence>
<sequence>MRIRAIVFTTVNAKDKPQLDQAWDYEAAKGNIEAVRQALTDVLMAGTATYESNATYRAAIVDIEVPDDQLLRLLNYATPTVPGAVVENFGAEQPEPESRPATEGP</sequence>
<dbReference type="STRING" id="208445.SAMN04489727_1741"/>
<name>A0A1H4JCB6_9PSEU</name>
<gene>
    <name evidence="1" type="ORF">SAMN04489727_1741</name>
</gene>
<dbReference type="EMBL" id="FNSO01000003">
    <property type="protein sequence ID" value="SEB43767.1"/>
    <property type="molecule type" value="Genomic_DNA"/>
</dbReference>
<accession>A0A1H4JCB6</accession>
<reference evidence="2" key="1">
    <citation type="submission" date="2016-10" db="EMBL/GenBank/DDBJ databases">
        <authorList>
            <person name="Varghese N."/>
            <person name="Submissions S."/>
        </authorList>
    </citation>
    <scope>NUCLEOTIDE SEQUENCE [LARGE SCALE GENOMIC DNA]</scope>
    <source>
        <strain evidence="2">DSM 44544</strain>
    </source>
</reference>
<proteinExistence type="predicted"/>